<feature type="transmembrane region" description="Helical" evidence="10">
    <location>
        <begin position="250"/>
        <end position="274"/>
    </location>
</feature>
<dbReference type="Gene3D" id="1.20.1720.10">
    <property type="entry name" value="Multidrug resistance protein D"/>
    <property type="match status" value="1"/>
</dbReference>
<feature type="transmembrane region" description="Helical" evidence="10">
    <location>
        <begin position="345"/>
        <end position="368"/>
    </location>
</feature>
<evidence type="ECO:0000313" key="13">
    <source>
        <dbReference type="Proteomes" id="UP000199001"/>
    </source>
</evidence>
<feature type="transmembrane region" description="Helical" evidence="10">
    <location>
        <begin position="141"/>
        <end position="162"/>
    </location>
</feature>
<dbReference type="InterPro" id="IPR004812">
    <property type="entry name" value="Efflux_drug-R_Bcr/CmlA"/>
</dbReference>
<keyword evidence="13" id="KW-1185">Reference proteome</keyword>
<feature type="region of interest" description="Disordered" evidence="9">
    <location>
        <begin position="1"/>
        <end position="36"/>
    </location>
</feature>
<organism evidence="12 13">
    <name type="scientific">Micromonospora citrea</name>
    <dbReference type="NCBI Taxonomy" id="47855"/>
    <lineage>
        <taxon>Bacteria</taxon>
        <taxon>Bacillati</taxon>
        <taxon>Actinomycetota</taxon>
        <taxon>Actinomycetes</taxon>
        <taxon>Micromonosporales</taxon>
        <taxon>Micromonosporaceae</taxon>
        <taxon>Micromonospora</taxon>
    </lineage>
</organism>
<evidence type="ECO:0000256" key="9">
    <source>
        <dbReference type="SAM" id="MobiDB-lite"/>
    </source>
</evidence>
<accession>A0A1C6TRY4</accession>
<comment type="similarity">
    <text evidence="3">Belongs to the major facilitator superfamily. TCR/Tet family.</text>
</comment>
<name>A0A1C6TRY4_9ACTN</name>
<dbReference type="InterPro" id="IPR020846">
    <property type="entry name" value="MFS_dom"/>
</dbReference>
<evidence type="ECO:0000256" key="5">
    <source>
        <dbReference type="ARBA" id="ARBA00022475"/>
    </source>
</evidence>
<comment type="similarity">
    <text evidence="2">Belongs to the major facilitator superfamily. Bcr/CmlA family.</text>
</comment>
<feature type="transmembrane region" description="Helical" evidence="10">
    <location>
        <begin position="286"/>
        <end position="305"/>
    </location>
</feature>
<feature type="transmembrane region" description="Helical" evidence="10">
    <location>
        <begin position="80"/>
        <end position="101"/>
    </location>
</feature>
<gene>
    <name evidence="12" type="ORF">GA0070606_0274</name>
</gene>
<feature type="transmembrane region" description="Helical" evidence="10">
    <location>
        <begin position="46"/>
        <end position="68"/>
    </location>
</feature>
<feature type="transmembrane region" description="Helical" evidence="10">
    <location>
        <begin position="317"/>
        <end position="339"/>
    </location>
</feature>
<evidence type="ECO:0000256" key="2">
    <source>
        <dbReference type="ARBA" id="ARBA00006236"/>
    </source>
</evidence>
<dbReference type="Proteomes" id="UP000199001">
    <property type="component" value="Unassembled WGS sequence"/>
</dbReference>
<dbReference type="PROSITE" id="PS00216">
    <property type="entry name" value="SUGAR_TRANSPORT_1"/>
    <property type="match status" value="1"/>
</dbReference>
<evidence type="ECO:0000256" key="4">
    <source>
        <dbReference type="ARBA" id="ARBA00022448"/>
    </source>
</evidence>
<evidence type="ECO:0000313" key="12">
    <source>
        <dbReference type="EMBL" id="SCL44401.1"/>
    </source>
</evidence>
<dbReference type="PANTHER" id="PTHR23502:SF132">
    <property type="entry name" value="POLYAMINE TRANSPORTER 2-RELATED"/>
    <property type="match status" value="1"/>
</dbReference>
<dbReference type="InterPro" id="IPR005829">
    <property type="entry name" value="Sugar_transporter_CS"/>
</dbReference>
<feature type="transmembrane region" description="Helical" evidence="10">
    <location>
        <begin position="113"/>
        <end position="135"/>
    </location>
</feature>
<evidence type="ECO:0000256" key="7">
    <source>
        <dbReference type="ARBA" id="ARBA00022989"/>
    </source>
</evidence>
<feature type="transmembrane region" description="Helical" evidence="10">
    <location>
        <begin position="380"/>
        <end position="398"/>
    </location>
</feature>
<dbReference type="GO" id="GO:0005886">
    <property type="term" value="C:plasma membrane"/>
    <property type="evidence" value="ECO:0007669"/>
    <property type="project" value="UniProtKB-SubCell"/>
</dbReference>
<dbReference type="InterPro" id="IPR011701">
    <property type="entry name" value="MFS"/>
</dbReference>
<feature type="transmembrane region" description="Helical" evidence="10">
    <location>
        <begin position="404"/>
        <end position="426"/>
    </location>
</feature>
<feature type="domain" description="Major facilitator superfamily (MFS) profile" evidence="11">
    <location>
        <begin position="44"/>
        <end position="431"/>
    </location>
</feature>
<evidence type="ECO:0000256" key="10">
    <source>
        <dbReference type="SAM" id="Phobius"/>
    </source>
</evidence>
<dbReference type="GO" id="GO:0042910">
    <property type="term" value="F:xenobiotic transmembrane transporter activity"/>
    <property type="evidence" value="ECO:0007669"/>
    <property type="project" value="InterPro"/>
</dbReference>
<keyword evidence="4" id="KW-0813">Transport</keyword>
<sequence>MTSATSPAAARPVDGDPATSTIDVPEGPAASLTPGDLMSPRQRLRLVLVLGSLIAVGPLTIDMYLPALPSIVADFHTTSAAVQLTLTGTLAGLALGQLLIGPLSDAIGRRTPLIAGVALHVVASLLCAVAPNIAVLGALRVVQGLGVAAASVVATAVVRDLFSGAAFARLLSRLLLVMGAAPILAPTLGGALLRWTDWRGVFVALAVLGALLIVVAALGLRETLPPQRRRSGGVVATLVVYGTLLRDRTFVGLVLVAGLAMAALFAYVAGSSFVLQDQYGLDEQQFGLAFGAGAVGLIAATQFNVRLLRRHSPQRILVAALGVGTGAGLVLLAFAATGLGGLPGLLVSLWVVLAAAGLAMPNAPALALSRHGEAAGTASALLGAVQFGVGALAAPLVGVLGTGAVAMAVVVAGGMVAAMAVLLVVVRPSRLADLAPTAVVVAAH</sequence>
<reference evidence="13" key="1">
    <citation type="submission" date="2016-06" db="EMBL/GenBank/DDBJ databases">
        <authorList>
            <person name="Varghese N."/>
            <person name="Submissions Spin"/>
        </authorList>
    </citation>
    <scope>NUCLEOTIDE SEQUENCE [LARGE SCALE GENOMIC DNA]</scope>
    <source>
        <strain evidence="13">DSM 43903</strain>
    </source>
</reference>
<dbReference type="InterPro" id="IPR001958">
    <property type="entry name" value="Tet-R_TetA/multi-R_MdtG-like"/>
</dbReference>
<dbReference type="PROSITE" id="PS50850">
    <property type="entry name" value="MFS"/>
    <property type="match status" value="1"/>
</dbReference>
<dbReference type="SUPFAM" id="SSF103473">
    <property type="entry name" value="MFS general substrate transporter"/>
    <property type="match status" value="1"/>
</dbReference>
<dbReference type="PRINTS" id="PR01035">
    <property type="entry name" value="TCRTETA"/>
</dbReference>
<dbReference type="AlphaFoldDB" id="A0A1C6TRY4"/>
<comment type="subcellular location">
    <subcellularLocation>
        <location evidence="1">Cell membrane</location>
        <topology evidence="1">Multi-pass membrane protein</topology>
    </subcellularLocation>
</comment>
<evidence type="ECO:0000256" key="6">
    <source>
        <dbReference type="ARBA" id="ARBA00022692"/>
    </source>
</evidence>
<dbReference type="InterPro" id="IPR036259">
    <property type="entry name" value="MFS_trans_sf"/>
</dbReference>
<dbReference type="Pfam" id="PF07690">
    <property type="entry name" value="MFS_1"/>
    <property type="match status" value="1"/>
</dbReference>
<feature type="transmembrane region" description="Helical" evidence="10">
    <location>
        <begin position="174"/>
        <end position="195"/>
    </location>
</feature>
<protein>
    <submittedName>
        <fullName evidence="12">MFS transporter, DHA1 family, bicyclomycin/chloramphenicol resistance protein</fullName>
    </submittedName>
</protein>
<evidence type="ECO:0000259" key="11">
    <source>
        <dbReference type="PROSITE" id="PS50850"/>
    </source>
</evidence>
<evidence type="ECO:0000256" key="1">
    <source>
        <dbReference type="ARBA" id="ARBA00004651"/>
    </source>
</evidence>
<keyword evidence="5" id="KW-1003">Cell membrane</keyword>
<dbReference type="FunFam" id="1.20.1720.10:FF:000005">
    <property type="entry name" value="Bcr/CflA family efflux transporter"/>
    <property type="match status" value="1"/>
</dbReference>
<evidence type="ECO:0000256" key="3">
    <source>
        <dbReference type="ARBA" id="ARBA00007520"/>
    </source>
</evidence>
<keyword evidence="6 10" id="KW-0812">Transmembrane</keyword>
<dbReference type="EMBL" id="FMHZ01000002">
    <property type="protein sequence ID" value="SCL44401.1"/>
    <property type="molecule type" value="Genomic_DNA"/>
</dbReference>
<feature type="transmembrane region" description="Helical" evidence="10">
    <location>
        <begin position="201"/>
        <end position="220"/>
    </location>
</feature>
<dbReference type="NCBIfam" id="TIGR00710">
    <property type="entry name" value="efflux_Bcr_CflA"/>
    <property type="match status" value="1"/>
</dbReference>
<dbReference type="STRING" id="47855.GA0070606_0274"/>
<dbReference type="CDD" id="cd17320">
    <property type="entry name" value="MFS_MdfA_MDR_like"/>
    <property type="match status" value="1"/>
</dbReference>
<dbReference type="GO" id="GO:1990961">
    <property type="term" value="P:xenobiotic detoxification by transmembrane export across the plasma membrane"/>
    <property type="evidence" value="ECO:0007669"/>
    <property type="project" value="InterPro"/>
</dbReference>
<evidence type="ECO:0000256" key="8">
    <source>
        <dbReference type="ARBA" id="ARBA00023136"/>
    </source>
</evidence>
<keyword evidence="8 10" id="KW-0472">Membrane</keyword>
<proteinExistence type="inferred from homology"/>
<keyword evidence="7 10" id="KW-1133">Transmembrane helix</keyword>
<dbReference type="PANTHER" id="PTHR23502">
    <property type="entry name" value="MAJOR FACILITATOR SUPERFAMILY"/>
    <property type="match status" value="1"/>
</dbReference>